<dbReference type="Pfam" id="PF13392">
    <property type="entry name" value="HNH_3"/>
    <property type="match status" value="1"/>
</dbReference>
<evidence type="ECO:0000313" key="2">
    <source>
        <dbReference type="EMBL" id="KKN60072.1"/>
    </source>
</evidence>
<dbReference type="InterPro" id="IPR044925">
    <property type="entry name" value="His-Me_finger_sf"/>
</dbReference>
<reference evidence="2" key="1">
    <citation type="journal article" date="2015" name="Nature">
        <title>Complex archaea that bridge the gap between prokaryotes and eukaryotes.</title>
        <authorList>
            <person name="Spang A."/>
            <person name="Saw J.H."/>
            <person name="Jorgensen S.L."/>
            <person name="Zaremba-Niedzwiedzka K."/>
            <person name="Martijn J."/>
            <person name="Lind A.E."/>
            <person name="van Eijk R."/>
            <person name="Schleper C."/>
            <person name="Guy L."/>
            <person name="Ettema T.J."/>
        </authorList>
    </citation>
    <scope>NUCLEOTIDE SEQUENCE</scope>
</reference>
<evidence type="ECO:0000259" key="1">
    <source>
        <dbReference type="Pfam" id="PF13392"/>
    </source>
</evidence>
<dbReference type="EMBL" id="LAZR01000705">
    <property type="protein sequence ID" value="KKN60072.1"/>
    <property type="molecule type" value="Genomic_DNA"/>
</dbReference>
<dbReference type="SUPFAM" id="SSF54060">
    <property type="entry name" value="His-Me finger endonucleases"/>
    <property type="match status" value="1"/>
</dbReference>
<feature type="domain" description="HNH nuclease" evidence="1">
    <location>
        <begin position="165"/>
        <end position="207"/>
    </location>
</feature>
<name>A0A0F9SCP6_9ZZZZ</name>
<protein>
    <recommendedName>
        <fullName evidence="1">HNH nuclease domain-containing protein</fullName>
    </recommendedName>
</protein>
<accession>A0A0F9SCP6</accession>
<dbReference type="Gene3D" id="3.90.75.20">
    <property type="match status" value="1"/>
</dbReference>
<comment type="caution">
    <text evidence="2">The sequence shown here is derived from an EMBL/GenBank/DDBJ whole genome shotgun (WGS) entry which is preliminary data.</text>
</comment>
<dbReference type="AlphaFoldDB" id="A0A0F9SCP6"/>
<gene>
    <name evidence="2" type="ORF">LCGC14_0535410</name>
</gene>
<dbReference type="InterPro" id="IPR003615">
    <property type="entry name" value="HNH_nuc"/>
</dbReference>
<proteinExistence type="predicted"/>
<organism evidence="2">
    <name type="scientific">marine sediment metagenome</name>
    <dbReference type="NCBI Taxonomy" id="412755"/>
    <lineage>
        <taxon>unclassified sequences</taxon>
        <taxon>metagenomes</taxon>
        <taxon>ecological metagenomes</taxon>
    </lineage>
</organism>
<sequence length="236" mass="27430">MPKPIPINKDIINRLYHTENLKIHEVANRLGVCKDTIRRNMRLCGIPPKTPAIYRKGQGNRIISMLPRAKELYYDKELSFGETYQQLGISFYTLKRLFDDNGLKLRSSGEAIKLAYRKYPQMGFKKGDMHPRYNGYRTYETRTGYIRVYNPNHLRSGVNGYIGEHILVWEDTHHKPLPKGWIVHHLNGIKNDNRPENLAGLSTRAHSLVLAEKAKRIKFLEDKVRKLDDNLSPFSS</sequence>